<accession>A0A3E2TIK2</accession>
<keyword evidence="1" id="KW-0472">Membrane</keyword>
<dbReference type="PANTHER" id="PTHR35867:SF1">
    <property type="entry name" value="PROTEIN RSEC"/>
    <property type="match status" value="1"/>
</dbReference>
<dbReference type="AlphaFoldDB" id="A0A3E2TIK2"/>
<dbReference type="PIRSF" id="PIRSF004923">
    <property type="entry name" value="RseC"/>
    <property type="match status" value="1"/>
</dbReference>
<dbReference type="PANTHER" id="PTHR35867">
    <property type="entry name" value="PROTEIN RSEC"/>
    <property type="match status" value="1"/>
</dbReference>
<keyword evidence="3" id="KW-1185">Reference proteome</keyword>
<dbReference type="Pfam" id="PF04246">
    <property type="entry name" value="RseC_MucC"/>
    <property type="match status" value="1"/>
</dbReference>
<feature type="transmembrane region" description="Helical" evidence="1">
    <location>
        <begin position="71"/>
        <end position="89"/>
    </location>
</feature>
<name>A0A3E2TIK2_9FIRM</name>
<evidence type="ECO:0000256" key="1">
    <source>
        <dbReference type="SAM" id="Phobius"/>
    </source>
</evidence>
<sequence>MAMMIKQGIVLDNNNGKLIISVGRSEACGACAAKESCGQKDETIIEAYSTDDINTGDKVILESRSQDITKYSIYVYVLPVALIVIGAVLPNLLFKNSGLDINLLTLISILMFFAISFVIVKKIDNKLKDNNVMKVRKI</sequence>
<dbReference type="EMBL" id="QVEU01000003">
    <property type="protein sequence ID" value="RGB76531.1"/>
    <property type="molecule type" value="Genomic_DNA"/>
</dbReference>
<comment type="caution">
    <text evidence="2">The sequence shown here is derived from an EMBL/GenBank/DDBJ whole genome shotgun (WGS) entry which is preliminary data.</text>
</comment>
<dbReference type="OrthoDB" id="1691836at2"/>
<dbReference type="InterPro" id="IPR007359">
    <property type="entry name" value="SigmaE_reg_RseC_MucC"/>
</dbReference>
<dbReference type="InterPro" id="IPR026268">
    <property type="entry name" value="RseC"/>
</dbReference>
<protein>
    <submittedName>
        <fullName evidence="2">Sigma E positive regulator RseC/MucC</fullName>
    </submittedName>
</protein>
<proteinExistence type="predicted"/>
<feature type="transmembrane region" description="Helical" evidence="1">
    <location>
        <begin position="101"/>
        <end position="120"/>
    </location>
</feature>
<dbReference type="Proteomes" id="UP000261011">
    <property type="component" value="Unassembled WGS sequence"/>
</dbReference>
<keyword evidence="1" id="KW-1133">Transmembrane helix</keyword>
<organism evidence="2 3">
    <name type="scientific">Anaerococcus nagyae</name>
    <dbReference type="NCBI Taxonomy" id="1755241"/>
    <lineage>
        <taxon>Bacteria</taxon>
        <taxon>Bacillati</taxon>
        <taxon>Bacillota</taxon>
        <taxon>Tissierellia</taxon>
        <taxon>Tissierellales</taxon>
        <taxon>Peptoniphilaceae</taxon>
        <taxon>Anaerococcus</taxon>
    </lineage>
</organism>
<reference evidence="2 3" key="1">
    <citation type="submission" date="2018-08" db="EMBL/GenBank/DDBJ databases">
        <title>A genome reference for cultivated species of the human gut microbiota.</title>
        <authorList>
            <person name="Zou Y."/>
            <person name="Xue W."/>
            <person name="Luo G."/>
        </authorList>
    </citation>
    <scope>NUCLEOTIDE SEQUENCE [LARGE SCALE GENOMIC DNA]</scope>
    <source>
        <strain evidence="2 3">OF01-3</strain>
    </source>
</reference>
<evidence type="ECO:0000313" key="2">
    <source>
        <dbReference type="EMBL" id="RGB76531.1"/>
    </source>
</evidence>
<evidence type="ECO:0000313" key="3">
    <source>
        <dbReference type="Proteomes" id="UP000261011"/>
    </source>
</evidence>
<keyword evidence="1" id="KW-0812">Transmembrane</keyword>
<gene>
    <name evidence="2" type="ORF">DXA39_05015</name>
</gene>